<proteinExistence type="predicted"/>
<sequence>MCAVTAPLGPLGSLGCQDSKVIKAPQGEPGPRGHHGPPGVEGPKGAKGDRGTMGEAGLKGEQGHPGIPGFLGQPGNPGPPGSDGPPGPVGPPGNPGGTLFGRVKKAHLDPRALRDCLDSWAFLEKMAKKASQGLQGNRANQESPDYQDRRGLEGCRVLKDPGETQVSQAQGERWAQPDLLAVKDNQEKMGILAQLGLPVHEGSEGFRARMDHLVLQGKVALQVTRVRKEARVNRAAQDSLDLWGHGDPPVKLARRGFQGKRALQANKGSLEPKVTGPAVTSFLDIVVYPSNFEDQCRRSQQVFTTILDH</sequence>
<organism evidence="1 2">
    <name type="scientific">Sphaerodactylus townsendi</name>
    <dbReference type="NCBI Taxonomy" id="933632"/>
    <lineage>
        <taxon>Eukaryota</taxon>
        <taxon>Metazoa</taxon>
        <taxon>Chordata</taxon>
        <taxon>Craniata</taxon>
        <taxon>Vertebrata</taxon>
        <taxon>Euteleostomi</taxon>
        <taxon>Lepidosauria</taxon>
        <taxon>Squamata</taxon>
        <taxon>Bifurcata</taxon>
        <taxon>Gekkota</taxon>
        <taxon>Sphaerodactylidae</taxon>
        <taxon>Sphaerodactylus</taxon>
    </lineage>
</organism>
<protein>
    <submittedName>
        <fullName evidence="1">Uncharacterized protein</fullName>
    </submittedName>
</protein>
<gene>
    <name evidence="1" type="ORF">K3G42_020612</name>
</gene>
<evidence type="ECO:0000313" key="2">
    <source>
        <dbReference type="Proteomes" id="UP000827872"/>
    </source>
</evidence>
<evidence type="ECO:0000313" key="1">
    <source>
        <dbReference type="EMBL" id="KAH8003580.1"/>
    </source>
</evidence>
<dbReference type="EMBL" id="CM037622">
    <property type="protein sequence ID" value="KAH8003580.1"/>
    <property type="molecule type" value="Genomic_DNA"/>
</dbReference>
<comment type="caution">
    <text evidence="1">The sequence shown here is derived from an EMBL/GenBank/DDBJ whole genome shotgun (WGS) entry which is preliminary data.</text>
</comment>
<dbReference type="Proteomes" id="UP000827872">
    <property type="component" value="Linkage Group LG09"/>
</dbReference>
<reference evidence="1" key="1">
    <citation type="submission" date="2021-08" db="EMBL/GenBank/DDBJ databases">
        <title>The first chromosome-level gecko genome reveals the dynamic sex chromosomes of Neotropical dwarf geckos (Sphaerodactylidae: Sphaerodactylus).</title>
        <authorList>
            <person name="Pinto B.J."/>
            <person name="Keating S.E."/>
            <person name="Gamble T."/>
        </authorList>
    </citation>
    <scope>NUCLEOTIDE SEQUENCE</scope>
    <source>
        <strain evidence="1">TG3544</strain>
    </source>
</reference>
<name>A0ACB8FDN2_9SAUR</name>
<accession>A0ACB8FDN2</accession>
<keyword evidence="2" id="KW-1185">Reference proteome</keyword>